<organism evidence="2 3">
    <name type="scientific">Pleomassaria siparia CBS 279.74</name>
    <dbReference type="NCBI Taxonomy" id="1314801"/>
    <lineage>
        <taxon>Eukaryota</taxon>
        <taxon>Fungi</taxon>
        <taxon>Dikarya</taxon>
        <taxon>Ascomycota</taxon>
        <taxon>Pezizomycotina</taxon>
        <taxon>Dothideomycetes</taxon>
        <taxon>Pleosporomycetidae</taxon>
        <taxon>Pleosporales</taxon>
        <taxon>Pleomassariaceae</taxon>
        <taxon>Pleomassaria</taxon>
    </lineage>
</organism>
<dbReference type="EMBL" id="MU005779">
    <property type="protein sequence ID" value="KAF2705305.1"/>
    <property type="molecule type" value="Genomic_DNA"/>
</dbReference>
<proteinExistence type="predicted"/>
<evidence type="ECO:0000313" key="3">
    <source>
        <dbReference type="Proteomes" id="UP000799428"/>
    </source>
</evidence>
<feature type="compositionally biased region" description="Polar residues" evidence="1">
    <location>
        <begin position="223"/>
        <end position="268"/>
    </location>
</feature>
<feature type="region of interest" description="Disordered" evidence="1">
    <location>
        <begin position="449"/>
        <end position="530"/>
    </location>
</feature>
<gene>
    <name evidence="2" type="ORF">K504DRAFT_460559</name>
</gene>
<dbReference type="OrthoDB" id="4117770at2759"/>
<feature type="region of interest" description="Disordered" evidence="1">
    <location>
        <begin position="132"/>
        <end position="308"/>
    </location>
</feature>
<reference evidence="2" key="1">
    <citation type="journal article" date="2020" name="Stud. Mycol.">
        <title>101 Dothideomycetes genomes: a test case for predicting lifestyles and emergence of pathogens.</title>
        <authorList>
            <person name="Haridas S."/>
            <person name="Albert R."/>
            <person name="Binder M."/>
            <person name="Bloem J."/>
            <person name="Labutti K."/>
            <person name="Salamov A."/>
            <person name="Andreopoulos B."/>
            <person name="Baker S."/>
            <person name="Barry K."/>
            <person name="Bills G."/>
            <person name="Bluhm B."/>
            <person name="Cannon C."/>
            <person name="Castanera R."/>
            <person name="Culley D."/>
            <person name="Daum C."/>
            <person name="Ezra D."/>
            <person name="Gonzalez J."/>
            <person name="Henrissat B."/>
            <person name="Kuo A."/>
            <person name="Liang C."/>
            <person name="Lipzen A."/>
            <person name="Lutzoni F."/>
            <person name="Magnuson J."/>
            <person name="Mondo S."/>
            <person name="Nolan M."/>
            <person name="Ohm R."/>
            <person name="Pangilinan J."/>
            <person name="Park H.-J."/>
            <person name="Ramirez L."/>
            <person name="Alfaro M."/>
            <person name="Sun H."/>
            <person name="Tritt A."/>
            <person name="Yoshinaga Y."/>
            <person name="Zwiers L.-H."/>
            <person name="Turgeon B."/>
            <person name="Goodwin S."/>
            <person name="Spatafora J."/>
            <person name="Crous P."/>
            <person name="Grigoriev I."/>
        </authorList>
    </citation>
    <scope>NUCLEOTIDE SEQUENCE</scope>
    <source>
        <strain evidence="2">CBS 279.74</strain>
    </source>
</reference>
<sequence>MASVIAAGDMARIQVAPRMPKLTYRNPLPAHHTSLSSLHTSIDDSLSTTPKSTTTSSSPVHHSSFDSSSLSTSLTTASLASHVSTPKDSKEKKKKKANSLLGFLTLKEPSQSALEQFADQQRKLAAEKGTTGNHITLGTLSPAKLPPGVPKVNSKWDGVPEAQSQSRKGKDSNRSSKSKSGASSSATSRFSMRKGGSPIRNDSIMTASSVRSSRNPPNSVVSTAYSSLNDLSLSQTTPEPSRDSGPSTTSPEKSQPNTLSSPSTNSLPEISYFPDDPNAQDNTPSPSAFLNLGSHGSTSSSEQASPILGNQGEDELVGVDAEAIFRRLSKIPGDAADEVQQVKIPDSHLFLLETSVGFPVKEESSDDDDDDDDSFTLDDDTLTALAINFNRRLVVQPTVPVPVPVPVRSSAPLTRLMSSSRRTPSGLPTLYEASIERSSIASSIDITAAEIGPEADERKKSTESITPSMAPSVAPSAMSDTWYQSPRERLGLGSRIRKHDVSPWESPELPRGKPKPKRGSRLSMFLKGSG</sequence>
<evidence type="ECO:0000256" key="1">
    <source>
        <dbReference type="SAM" id="MobiDB-lite"/>
    </source>
</evidence>
<protein>
    <submittedName>
        <fullName evidence="2">Uncharacterized protein</fullName>
    </submittedName>
</protein>
<feature type="region of interest" description="Disordered" evidence="1">
    <location>
        <begin position="39"/>
        <end position="71"/>
    </location>
</feature>
<accession>A0A6G1JYG9</accession>
<dbReference type="AlphaFoldDB" id="A0A6G1JYG9"/>
<keyword evidence="3" id="KW-1185">Reference proteome</keyword>
<name>A0A6G1JYG9_9PLEO</name>
<feature type="compositionally biased region" description="Low complexity" evidence="1">
    <location>
        <begin position="467"/>
        <end position="479"/>
    </location>
</feature>
<feature type="compositionally biased region" description="Low complexity" evidence="1">
    <location>
        <begin position="178"/>
        <end position="194"/>
    </location>
</feature>
<feature type="compositionally biased region" description="Low complexity" evidence="1">
    <location>
        <begin position="208"/>
        <end position="222"/>
    </location>
</feature>
<feature type="compositionally biased region" description="Polar residues" evidence="1">
    <location>
        <begin position="279"/>
        <end position="304"/>
    </location>
</feature>
<evidence type="ECO:0000313" key="2">
    <source>
        <dbReference type="EMBL" id="KAF2705305.1"/>
    </source>
</evidence>
<dbReference type="Proteomes" id="UP000799428">
    <property type="component" value="Unassembled WGS sequence"/>
</dbReference>